<evidence type="ECO:0000313" key="3">
    <source>
        <dbReference type="EMBL" id="KAF6230746.1"/>
    </source>
</evidence>
<evidence type="ECO:0000256" key="1">
    <source>
        <dbReference type="SAM" id="MobiDB-lite"/>
    </source>
</evidence>
<comment type="caution">
    <text evidence="3">The sequence shown here is derived from an EMBL/GenBank/DDBJ whole genome shotgun (WGS) entry which is preliminary data.</text>
</comment>
<feature type="domain" description="DUF7924" evidence="2">
    <location>
        <begin position="198"/>
        <end position="357"/>
    </location>
</feature>
<gene>
    <name evidence="3" type="ORF">HO133_000005</name>
</gene>
<evidence type="ECO:0000259" key="2">
    <source>
        <dbReference type="Pfam" id="PF25545"/>
    </source>
</evidence>
<proteinExistence type="predicted"/>
<dbReference type="Proteomes" id="UP000593566">
    <property type="component" value="Unassembled WGS sequence"/>
</dbReference>
<feature type="region of interest" description="Disordered" evidence="1">
    <location>
        <begin position="1"/>
        <end position="40"/>
    </location>
</feature>
<dbReference type="EMBL" id="JACCJB010000001">
    <property type="protein sequence ID" value="KAF6230746.1"/>
    <property type="molecule type" value="Genomic_DNA"/>
</dbReference>
<dbReference type="GeneID" id="59328424"/>
<reference evidence="3 4" key="1">
    <citation type="journal article" date="2020" name="Genomics">
        <title>Complete, high-quality genomes from long-read metagenomic sequencing of two wolf lichen thalli reveals enigmatic genome architecture.</title>
        <authorList>
            <person name="McKenzie S.K."/>
            <person name="Walston R.F."/>
            <person name="Allen J.L."/>
        </authorList>
    </citation>
    <scope>NUCLEOTIDE SEQUENCE [LARGE SCALE GENOMIC DNA]</scope>
    <source>
        <strain evidence="3">WasteWater1</strain>
    </source>
</reference>
<dbReference type="AlphaFoldDB" id="A0A8H6L099"/>
<keyword evidence="4" id="KW-1185">Reference proteome</keyword>
<dbReference type="Pfam" id="PF25545">
    <property type="entry name" value="DUF7924"/>
    <property type="match status" value="1"/>
</dbReference>
<feature type="compositionally biased region" description="Basic and acidic residues" evidence="1">
    <location>
        <begin position="403"/>
        <end position="414"/>
    </location>
</feature>
<accession>A0A8H6L099</accession>
<dbReference type="InterPro" id="IPR057684">
    <property type="entry name" value="DUF7924"/>
</dbReference>
<sequence length="414" mass="46421">MSKSKQKVAELRSSTPVKSMPPPSTPYKPQSPYDRQAQSSQVELDGLEAATTATLASTIVSTESRKQTKNARSIRTSLEANGMWYNTTGRLESYPAFKNSIMATIDSQRGSSLRPESYKVIQEEMEENELSNEATYFHCLVEQVIKTGRSVDSGRKTANGTTHWNWKRFKEDGMSEPQKDQKMARGFLPGQLTDTANVDIGLTDPKPDWVFGITMTTKFAAGQAPSPEVRDLLELGFGLWHAFFVIEGKGNQQPITVARNQALRDGSALVNGRRAFNKLAHDTGVQDPLGPDYDSFCFSCTWDINIAELWVHWYELENTASPGVFHMHLLGRYVMIGRMTEVAKFRHDVHNILDWGILTNAAKRVETMAKIKAKETAQVSILNGRASPQKRQESPRKGRVPPTKRESSPRKRVE</sequence>
<organism evidence="3 4">
    <name type="scientific">Letharia lupina</name>
    <dbReference type="NCBI Taxonomy" id="560253"/>
    <lineage>
        <taxon>Eukaryota</taxon>
        <taxon>Fungi</taxon>
        <taxon>Dikarya</taxon>
        <taxon>Ascomycota</taxon>
        <taxon>Pezizomycotina</taxon>
        <taxon>Lecanoromycetes</taxon>
        <taxon>OSLEUM clade</taxon>
        <taxon>Lecanoromycetidae</taxon>
        <taxon>Lecanorales</taxon>
        <taxon>Lecanorineae</taxon>
        <taxon>Parmeliaceae</taxon>
        <taxon>Letharia</taxon>
    </lineage>
</organism>
<feature type="region of interest" description="Disordered" evidence="1">
    <location>
        <begin position="379"/>
        <end position="414"/>
    </location>
</feature>
<name>A0A8H6L099_9LECA</name>
<evidence type="ECO:0000313" key="4">
    <source>
        <dbReference type="Proteomes" id="UP000593566"/>
    </source>
</evidence>
<dbReference type="PANTHER" id="PTHR42470">
    <property type="entry name" value="VAST DOMAIN-CONTAINING PROTEIN"/>
    <property type="match status" value="1"/>
</dbReference>
<protein>
    <recommendedName>
        <fullName evidence="2">DUF7924 domain-containing protein</fullName>
    </recommendedName>
</protein>
<dbReference type="RefSeq" id="XP_037157819.1">
    <property type="nucleotide sequence ID" value="XM_037290945.1"/>
</dbReference>
<dbReference type="PANTHER" id="PTHR42470:SF1">
    <property type="entry name" value="VAST DOMAIN-CONTAINING PROTEIN"/>
    <property type="match status" value="1"/>
</dbReference>